<proteinExistence type="predicted"/>
<feature type="signal peptide" evidence="1">
    <location>
        <begin position="1"/>
        <end position="23"/>
    </location>
</feature>
<evidence type="ECO:0000256" key="1">
    <source>
        <dbReference type="SAM" id="SignalP"/>
    </source>
</evidence>
<sequence>MRPRTTGPRALAALALLPAGLLAVGCGIQSTDVIAVGGPASASAVPPDADANGTVLYFAGPDGLMPVLRPARSGPQLPLLFAGPTKAEAAAGIRTELPPGRGASKLSLAQGMITVALDQDVAGLTPLAQQQIACTVAQSVAPGGDLKVTITGTDDHSSLSPLACPV</sequence>
<protein>
    <submittedName>
        <fullName evidence="2">Lipoprotein</fullName>
    </submittedName>
</protein>
<keyword evidence="3" id="KW-1185">Reference proteome</keyword>
<gene>
    <name evidence="2" type="ORF">Sviol_63720</name>
</gene>
<reference evidence="2" key="1">
    <citation type="submission" date="2024-05" db="EMBL/GenBank/DDBJ databases">
        <title>Whole genome shotgun sequence of Streptomyces violascens NBRC 12920.</title>
        <authorList>
            <person name="Komaki H."/>
            <person name="Tamura T."/>
        </authorList>
    </citation>
    <scope>NUCLEOTIDE SEQUENCE</scope>
    <source>
        <strain evidence="2">NBRC 12920</strain>
    </source>
</reference>
<dbReference type="EMBL" id="BNDY01000017">
    <property type="protein sequence ID" value="GHI41964.1"/>
    <property type="molecule type" value="Genomic_DNA"/>
</dbReference>
<name>A0ABQ3QXG2_9ACTN</name>
<accession>A0ABQ3QXG2</accession>
<feature type="chain" id="PRO_5045118950" evidence="1">
    <location>
        <begin position="24"/>
        <end position="166"/>
    </location>
</feature>
<evidence type="ECO:0000313" key="2">
    <source>
        <dbReference type="EMBL" id="GHI41964.1"/>
    </source>
</evidence>
<dbReference type="RefSeq" id="WP_189963512.1">
    <property type="nucleotide sequence ID" value="NZ_BMUA01000008.1"/>
</dbReference>
<dbReference type="Proteomes" id="UP001050808">
    <property type="component" value="Unassembled WGS sequence"/>
</dbReference>
<organism evidence="2 3">
    <name type="scientific">Streptomyces violascens</name>
    <dbReference type="NCBI Taxonomy" id="67381"/>
    <lineage>
        <taxon>Bacteria</taxon>
        <taxon>Bacillati</taxon>
        <taxon>Actinomycetota</taxon>
        <taxon>Actinomycetes</taxon>
        <taxon>Kitasatosporales</taxon>
        <taxon>Streptomycetaceae</taxon>
        <taxon>Streptomyces</taxon>
    </lineage>
</organism>
<evidence type="ECO:0000313" key="3">
    <source>
        <dbReference type="Proteomes" id="UP001050808"/>
    </source>
</evidence>
<comment type="caution">
    <text evidence="2">The sequence shown here is derived from an EMBL/GenBank/DDBJ whole genome shotgun (WGS) entry which is preliminary data.</text>
</comment>
<keyword evidence="1" id="KW-0732">Signal</keyword>
<keyword evidence="2" id="KW-0449">Lipoprotein</keyword>
<dbReference type="PROSITE" id="PS51257">
    <property type="entry name" value="PROKAR_LIPOPROTEIN"/>
    <property type="match status" value="1"/>
</dbReference>